<evidence type="ECO:0000313" key="1">
    <source>
        <dbReference type="EMBL" id="KAF7838559.1"/>
    </source>
</evidence>
<gene>
    <name evidence="1" type="ORF">G2W53_007041</name>
</gene>
<name>A0A835CDT0_9FABA</name>
<protein>
    <submittedName>
        <fullName evidence="1">Uncharacterized protein</fullName>
    </submittedName>
</protein>
<dbReference type="EMBL" id="JAAIUW010000003">
    <property type="protein sequence ID" value="KAF7838559.1"/>
    <property type="molecule type" value="Genomic_DNA"/>
</dbReference>
<sequence>MGKWVRVEEGMLTWRQVGWGHVV</sequence>
<evidence type="ECO:0000313" key="2">
    <source>
        <dbReference type="Proteomes" id="UP000634136"/>
    </source>
</evidence>
<keyword evidence="2" id="KW-1185">Reference proteome</keyword>
<reference evidence="1" key="1">
    <citation type="submission" date="2020-09" db="EMBL/GenBank/DDBJ databases">
        <title>Genome-Enabled Discovery of Anthraquinone Biosynthesis in Senna tora.</title>
        <authorList>
            <person name="Kang S.-H."/>
            <person name="Pandey R.P."/>
            <person name="Lee C.-M."/>
            <person name="Sim J.-S."/>
            <person name="Jeong J.-T."/>
            <person name="Choi B.-S."/>
            <person name="Jung M."/>
            <person name="Ginzburg D."/>
            <person name="Zhao K."/>
            <person name="Won S.Y."/>
            <person name="Oh T.-J."/>
            <person name="Yu Y."/>
            <person name="Kim N.-H."/>
            <person name="Lee O.R."/>
            <person name="Lee T.-H."/>
            <person name="Bashyal P."/>
            <person name="Kim T.-S."/>
            <person name="Lee W.-H."/>
            <person name="Kawkins C."/>
            <person name="Kim C.-K."/>
            <person name="Kim J.S."/>
            <person name="Ahn B.O."/>
            <person name="Rhee S.Y."/>
            <person name="Sohng J.K."/>
        </authorList>
    </citation>
    <scope>NUCLEOTIDE SEQUENCE</scope>
    <source>
        <tissue evidence="1">Leaf</tissue>
    </source>
</reference>
<proteinExistence type="predicted"/>
<dbReference type="AlphaFoldDB" id="A0A835CDT0"/>
<dbReference type="Proteomes" id="UP000634136">
    <property type="component" value="Unassembled WGS sequence"/>
</dbReference>
<accession>A0A835CDT0</accession>
<organism evidence="1 2">
    <name type="scientific">Senna tora</name>
    <dbReference type="NCBI Taxonomy" id="362788"/>
    <lineage>
        <taxon>Eukaryota</taxon>
        <taxon>Viridiplantae</taxon>
        <taxon>Streptophyta</taxon>
        <taxon>Embryophyta</taxon>
        <taxon>Tracheophyta</taxon>
        <taxon>Spermatophyta</taxon>
        <taxon>Magnoliopsida</taxon>
        <taxon>eudicotyledons</taxon>
        <taxon>Gunneridae</taxon>
        <taxon>Pentapetalae</taxon>
        <taxon>rosids</taxon>
        <taxon>fabids</taxon>
        <taxon>Fabales</taxon>
        <taxon>Fabaceae</taxon>
        <taxon>Caesalpinioideae</taxon>
        <taxon>Cassia clade</taxon>
        <taxon>Senna</taxon>
    </lineage>
</organism>
<comment type="caution">
    <text evidence="1">The sequence shown here is derived from an EMBL/GenBank/DDBJ whole genome shotgun (WGS) entry which is preliminary data.</text>
</comment>